<sequence length="654" mass="74854">MQYGDPFAGDLFMANTALPYYSIYNALTNLFAETQLNYQHCLLTIGCNTVAIFKTSEGTFKVFDSHSRDLYGIPHPFGKCILASVDSIESLVIYFQSTVPPGNETPFEVKGVTVQLNCDITQISGLASSESEKEHVKQKCSELTESQKQSRLQNARKYKKAKQAAETETEKQTRLGNTREYQKAKRASETEDEKQTRLENASEYRKAKQASETQHEKQKTLKNARECQKAKRASETEHEKQTRLENAREYRKAKQASETEHEKQTRLENAREYRKGKQASETEHEKQTRLENAREYRKAKRAFETDHEKQTRIENAREYRKTKQASEKEKQTRLGNQDYLNKFDIEKDGSIHEQSWAKNNINKFSKSIEFFINQCTICQEAWPLNSTPRSPDCYICSRCARDTKSPRKFSLENAMIPSPVPTELQNLTQVEEMLIARALPIMRVYIKPGGQRGYSGHCVNLPQNVKELATSLPRYPKDLSVIIVKVKGKDNSFRDVAVRREKVHNALLWLVQNNPHYAKLQINEHALNSLPENGIPADLMTVETENEIISNDDVMSDLGPPTENPSEDIVYTNSTDMNSFLPVGEQQEQEIEAVRNQLSANEPMPWPTIESEPLNEYQISHLATMAFPTLFPDGKGDPTNQSILRNVPLQERIN</sequence>
<feature type="compositionally biased region" description="Basic and acidic residues" evidence="1">
    <location>
        <begin position="180"/>
        <end position="206"/>
    </location>
</feature>
<evidence type="ECO:0008006" key="6">
    <source>
        <dbReference type="Google" id="ProtNLM"/>
    </source>
</evidence>
<reference evidence="4" key="1">
    <citation type="submission" date="2020-04" db="EMBL/GenBank/DDBJ databases">
        <authorList>
            <person name="Alioto T."/>
            <person name="Alioto T."/>
            <person name="Gomez Garrido J."/>
        </authorList>
    </citation>
    <scope>NUCLEOTIDE SEQUENCE</scope>
    <source>
        <strain evidence="4">A484AB</strain>
    </source>
</reference>
<dbReference type="InterPro" id="IPR048998">
    <property type="entry name" value="STPR"/>
</dbReference>
<proteinExistence type="predicted"/>
<evidence type="ECO:0000259" key="3">
    <source>
        <dbReference type="Pfam" id="PF21107"/>
    </source>
</evidence>
<dbReference type="Pfam" id="PF21107">
    <property type="entry name" value="STPRs"/>
    <property type="match status" value="1"/>
</dbReference>
<keyword evidence="5" id="KW-1185">Reference proteome</keyword>
<dbReference type="InterPro" id="IPR046700">
    <property type="entry name" value="DUF6570"/>
</dbReference>
<dbReference type="AlphaFoldDB" id="A0A6S7I765"/>
<evidence type="ECO:0000313" key="4">
    <source>
        <dbReference type="EMBL" id="CAB4012613.1"/>
    </source>
</evidence>
<dbReference type="Proteomes" id="UP001152795">
    <property type="component" value="Unassembled WGS sequence"/>
</dbReference>
<feature type="compositionally biased region" description="Basic and acidic residues" evidence="1">
    <location>
        <begin position="213"/>
        <end position="332"/>
    </location>
</feature>
<feature type="compositionally biased region" description="Polar residues" evidence="1">
    <location>
        <begin position="143"/>
        <end position="153"/>
    </location>
</feature>
<feature type="region of interest" description="Disordered" evidence="1">
    <location>
        <begin position="137"/>
        <end position="335"/>
    </location>
</feature>
<dbReference type="Gene3D" id="3.90.70.120">
    <property type="match status" value="1"/>
</dbReference>
<feature type="domain" description="STPR" evidence="3">
    <location>
        <begin position="148"/>
        <end position="218"/>
    </location>
</feature>
<name>A0A6S7I765_PARCT</name>
<dbReference type="OrthoDB" id="10057854at2759"/>
<evidence type="ECO:0000259" key="2">
    <source>
        <dbReference type="Pfam" id="PF20209"/>
    </source>
</evidence>
<protein>
    <recommendedName>
        <fullName evidence="6">ATP-dependent DNA helicase PIF1</fullName>
    </recommendedName>
</protein>
<gene>
    <name evidence="4" type="ORF">PACLA_8A027281</name>
</gene>
<accession>A0A6S7I765</accession>
<dbReference type="Pfam" id="PF20209">
    <property type="entry name" value="DUF6570"/>
    <property type="match status" value="1"/>
</dbReference>
<feature type="domain" description="DUF6570" evidence="2">
    <location>
        <begin position="404"/>
        <end position="528"/>
    </location>
</feature>
<organism evidence="4 5">
    <name type="scientific">Paramuricea clavata</name>
    <name type="common">Red gorgonian</name>
    <name type="synonym">Violescent sea-whip</name>
    <dbReference type="NCBI Taxonomy" id="317549"/>
    <lineage>
        <taxon>Eukaryota</taxon>
        <taxon>Metazoa</taxon>
        <taxon>Cnidaria</taxon>
        <taxon>Anthozoa</taxon>
        <taxon>Octocorallia</taxon>
        <taxon>Malacalcyonacea</taxon>
        <taxon>Plexauridae</taxon>
        <taxon>Paramuricea</taxon>
    </lineage>
</organism>
<evidence type="ECO:0000256" key="1">
    <source>
        <dbReference type="SAM" id="MobiDB-lite"/>
    </source>
</evidence>
<evidence type="ECO:0000313" key="5">
    <source>
        <dbReference type="Proteomes" id="UP001152795"/>
    </source>
</evidence>
<feature type="compositionally biased region" description="Basic and acidic residues" evidence="1">
    <location>
        <begin position="163"/>
        <end position="173"/>
    </location>
</feature>
<comment type="caution">
    <text evidence="4">The sequence shown here is derived from an EMBL/GenBank/DDBJ whole genome shotgun (WGS) entry which is preliminary data.</text>
</comment>
<dbReference type="EMBL" id="CACRXK020007576">
    <property type="protein sequence ID" value="CAB4012613.1"/>
    <property type="molecule type" value="Genomic_DNA"/>
</dbReference>